<evidence type="ECO:0000313" key="11">
    <source>
        <dbReference type="Proteomes" id="UP000193689"/>
    </source>
</evidence>
<proteinExistence type="predicted"/>
<evidence type="ECO:0000256" key="8">
    <source>
        <dbReference type="SAM" id="Phobius"/>
    </source>
</evidence>
<dbReference type="Proteomes" id="UP000193689">
    <property type="component" value="Unassembled WGS sequence"/>
</dbReference>
<dbReference type="GO" id="GO:0005634">
    <property type="term" value="C:nucleus"/>
    <property type="evidence" value="ECO:0007669"/>
    <property type="project" value="UniProtKB-SubCell"/>
</dbReference>
<dbReference type="CDD" id="cd12148">
    <property type="entry name" value="fungal_TF_MHR"/>
    <property type="match status" value="1"/>
</dbReference>
<dbReference type="Gene3D" id="4.10.240.10">
    <property type="entry name" value="Zn(2)-C6 fungal-type DNA-binding domain"/>
    <property type="match status" value="1"/>
</dbReference>
<keyword evidence="4" id="KW-0238">DNA-binding</keyword>
<feature type="compositionally biased region" description="Polar residues" evidence="7">
    <location>
        <begin position="152"/>
        <end position="161"/>
    </location>
</feature>
<keyword evidence="8" id="KW-1133">Transmembrane helix</keyword>
<dbReference type="Pfam" id="PF00172">
    <property type="entry name" value="Zn_clus"/>
    <property type="match status" value="1"/>
</dbReference>
<dbReference type="InParanoid" id="A0A1Y2E7Q2"/>
<evidence type="ECO:0000259" key="9">
    <source>
        <dbReference type="PROSITE" id="PS50048"/>
    </source>
</evidence>
<evidence type="ECO:0000256" key="4">
    <source>
        <dbReference type="ARBA" id="ARBA00023125"/>
    </source>
</evidence>
<dbReference type="InterPro" id="IPR001138">
    <property type="entry name" value="Zn2Cys6_DnaBD"/>
</dbReference>
<evidence type="ECO:0000256" key="7">
    <source>
        <dbReference type="SAM" id="MobiDB-lite"/>
    </source>
</evidence>
<dbReference type="PROSITE" id="PS50048">
    <property type="entry name" value="ZN2_CY6_FUNGAL_2"/>
    <property type="match status" value="1"/>
</dbReference>
<dbReference type="OrthoDB" id="2579025at2759"/>
<keyword evidence="11" id="KW-1185">Reference proteome</keyword>
<dbReference type="AlphaFoldDB" id="A0A1Y2E7Q2"/>
<evidence type="ECO:0000256" key="3">
    <source>
        <dbReference type="ARBA" id="ARBA00023015"/>
    </source>
</evidence>
<dbReference type="SMART" id="SM00066">
    <property type="entry name" value="GAL4"/>
    <property type="match status" value="1"/>
</dbReference>
<evidence type="ECO:0000256" key="6">
    <source>
        <dbReference type="ARBA" id="ARBA00023242"/>
    </source>
</evidence>
<keyword evidence="8" id="KW-0472">Membrane</keyword>
<comment type="caution">
    <text evidence="10">The sequence shown here is derived from an EMBL/GenBank/DDBJ whole genome shotgun (WGS) entry which is preliminary data.</text>
</comment>
<feature type="region of interest" description="Disordered" evidence="7">
    <location>
        <begin position="101"/>
        <end position="161"/>
    </location>
</feature>
<gene>
    <name evidence="10" type="ORF">BCR38DRAFT_336543</name>
</gene>
<evidence type="ECO:0000313" key="10">
    <source>
        <dbReference type="EMBL" id="ORY67569.1"/>
    </source>
</evidence>
<dbReference type="GO" id="GO:0043565">
    <property type="term" value="F:sequence-specific DNA binding"/>
    <property type="evidence" value="ECO:0007669"/>
    <property type="project" value="TreeGrafter"/>
</dbReference>
<feature type="transmembrane region" description="Helical" evidence="8">
    <location>
        <begin position="576"/>
        <end position="594"/>
    </location>
</feature>
<protein>
    <submittedName>
        <fullName evidence="10">Fungal-specific transcription factor domain-domain-containing protein</fullName>
    </submittedName>
</protein>
<dbReference type="RefSeq" id="XP_040718193.1">
    <property type="nucleotide sequence ID" value="XM_040855464.1"/>
</dbReference>
<dbReference type="InterPro" id="IPR036864">
    <property type="entry name" value="Zn2-C6_fun-type_DNA-bd_sf"/>
</dbReference>
<dbReference type="STRING" id="1141098.A0A1Y2E7Q2"/>
<dbReference type="CDD" id="cd00067">
    <property type="entry name" value="GAL4"/>
    <property type="match status" value="1"/>
</dbReference>
<evidence type="ECO:0000256" key="5">
    <source>
        <dbReference type="ARBA" id="ARBA00023163"/>
    </source>
</evidence>
<dbReference type="PROSITE" id="PS00463">
    <property type="entry name" value="ZN2_CY6_FUNGAL_1"/>
    <property type="match status" value="1"/>
</dbReference>
<dbReference type="InterPro" id="IPR051711">
    <property type="entry name" value="Stress_Response_Reg"/>
</dbReference>
<dbReference type="PANTHER" id="PTHR47540:SF3">
    <property type="entry name" value="ZN(II)2CYS6 TRANSCRIPTION FACTOR (EUROFUNG)"/>
    <property type="match status" value="1"/>
</dbReference>
<accession>A0A1Y2E7Q2</accession>
<evidence type="ECO:0000256" key="1">
    <source>
        <dbReference type="ARBA" id="ARBA00004123"/>
    </source>
</evidence>
<keyword evidence="3" id="KW-0805">Transcription regulation</keyword>
<evidence type="ECO:0000256" key="2">
    <source>
        <dbReference type="ARBA" id="ARBA00022723"/>
    </source>
</evidence>
<dbReference type="GO" id="GO:0006351">
    <property type="term" value="P:DNA-templated transcription"/>
    <property type="evidence" value="ECO:0007669"/>
    <property type="project" value="InterPro"/>
</dbReference>
<dbReference type="SUPFAM" id="SSF57701">
    <property type="entry name" value="Zn2/Cys6 DNA-binding domain"/>
    <property type="match status" value="1"/>
</dbReference>
<organism evidence="10 11">
    <name type="scientific">Pseudomassariella vexata</name>
    <dbReference type="NCBI Taxonomy" id="1141098"/>
    <lineage>
        <taxon>Eukaryota</taxon>
        <taxon>Fungi</taxon>
        <taxon>Dikarya</taxon>
        <taxon>Ascomycota</taxon>
        <taxon>Pezizomycotina</taxon>
        <taxon>Sordariomycetes</taxon>
        <taxon>Xylariomycetidae</taxon>
        <taxon>Amphisphaeriales</taxon>
        <taxon>Pseudomassariaceae</taxon>
        <taxon>Pseudomassariella</taxon>
    </lineage>
</organism>
<comment type="subcellular location">
    <subcellularLocation>
        <location evidence="1">Nucleus</location>
    </subcellularLocation>
</comment>
<keyword evidence="8" id="KW-0812">Transmembrane</keyword>
<name>A0A1Y2E7Q2_9PEZI</name>
<feature type="region of interest" description="Disordered" evidence="7">
    <location>
        <begin position="1"/>
        <end position="25"/>
    </location>
</feature>
<dbReference type="GeneID" id="63771676"/>
<keyword evidence="6" id="KW-0539">Nucleus</keyword>
<sequence>MESPRQHSESPTLISTSTRKRKRSTDRVRVTRACDRCKRRKIKCSGVQPCELCILAGLKCTFEATYSRGRLPSIPAVANVEARSASSRQDVPASERADLFPKMITPSNSPPVHEHQSSTPSPSRSRRQIDYHSEIHSNSLQPPGLAYAPASLRTSPEPSQTDLEGHYVGPASGVSFLLRIQKRLHQAVSFSHASSIFTFGDAPMPSFDPSFCMLLPREEAQRLVDRYFDFAMPTYRFLHRPTVQKWLGEFYDTMGIMDDRDSAPAKIALLFMVFAQGKEYMPPYEGSTYADFSQRYFLVAENQLSKERGAVRLTSVQARLAQCFFLLSQSRINHCWSLFGTMSHLALAIGLNRGRKSEPTSASSQIENECRRRTFWCAYTLDNYLSAALGRPRTFHDEDIDQDLPSCADDDELSGEGHSFRPVNSINRGQPIMFAAVAHFRLVRIVSIILRNLYSIHPLSMSTRASLAAKYSVSLVDWRMELSSFLDADGLNTAPLMPIFQRQRNILNLAYWHAQILIHRPFLLSNFMRMQGQSHHSSDHISSSQTEESVKQCLTAAMKIVETIDELTKTHLMFRAFWVTTYFAFTAVIILYVYTIQQRNSPPETYSRYLSAASRCQAQIANVAKNESLTQRYCVVLEELRLEALRQTKRVQLPAMTGPQDVASRTIMPGSSHLPSVKMQNTSNDATMSDFSGMGLGDFTDWGHFASMVSSGLGNLDDLLNDNSLGL</sequence>
<reference evidence="10 11" key="1">
    <citation type="submission" date="2016-07" db="EMBL/GenBank/DDBJ databases">
        <title>Pervasive Adenine N6-methylation of Active Genes in Fungi.</title>
        <authorList>
            <consortium name="DOE Joint Genome Institute"/>
            <person name="Mondo S.J."/>
            <person name="Dannebaum R.O."/>
            <person name="Kuo R.C."/>
            <person name="Labutti K."/>
            <person name="Haridas S."/>
            <person name="Kuo A."/>
            <person name="Salamov A."/>
            <person name="Ahrendt S.R."/>
            <person name="Lipzen A."/>
            <person name="Sullivan W."/>
            <person name="Andreopoulos W.B."/>
            <person name="Clum A."/>
            <person name="Lindquist E."/>
            <person name="Daum C."/>
            <person name="Ramamoorthy G.K."/>
            <person name="Gryganskyi A."/>
            <person name="Culley D."/>
            <person name="Magnuson J.K."/>
            <person name="James T.Y."/>
            <person name="O'Malley M.A."/>
            <person name="Stajich J.E."/>
            <person name="Spatafora J.W."/>
            <person name="Visel A."/>
            <person name="Grigoriev I.V."/>
        </authorList>
    </citation>
    <scope>NUCLEOTIDE SEQUENCE [LARGE SCALE GENOMIC DNA]</scope>
    <source>
        <strain evidence="10 11">CBS 129021</strain>
    </source>
</reference>
<dbReference type="GO" id="GO:0000981">
    <property type="term" value="F:DNA-binding transcription factor activity, RNA polymerase II-specific"/>
    <property type="evidence" value="ECO:0007669"/>
    <property type="project" value="InterPro"/>
</dbReference>
<dbReference type="EMBL" id="MCFJ01000004">
    <property type="protein sequence ID" value="ORY67569.1"/>
    <property type="molecule type" value="Genomic_DNA"/>
</dbReference>
<dbReference type="PANTHER" id="PTHR47540">
    <property type="entry name" value="THIAMINE REPRESSIBLE GENES REGULATORY PROTEIN THI5"/>
    <property type="match status" value="1"/>
</dbReference>
<dbReference type="Pfam" id="PF04082">
    <property type="entry name" value="Fungal_trans"/>
    <property type="match status" value="1"/>
</dbReference>
<dbReference type="GO" id="GO:0008270">
    <property type="term" value="F:zinc ion binding"/>
    <property type="evidence" value="ECO:0007669"/>
    <property type="project" value="InterPro"/>
</dbReference>
<keyword evidence="5" id="KW-0804">Transcription</keyword>
<feature type="domain" description="Zn(2)-C6 fungal-type" evidence="9">
    <location>
        <begin position="33"/>
        <end position="62"/>
    </location>
</feature>
<dbReference type="SMART" id="SM00906">
    <property type="entry name" value="Fungal_trans"/>
    <property type="match status" value="1"/>
</dbReference>
<dbReference type="GO" id="GO:0045944">
    <property type="term" value="P:positive regulation of transcription by RNA polymerase II"/>
    <property type="evidence" value="ECO:0007669"/>
    <property type="project" value="TreeGrafter"/>
</dbReference>
<keyword evidence="2" id="KW-0479">Metal-binding</keyword>
<dbReference type="InterPro" id="IPR007219">
    <property type="entry name" value="XnlR_reg_dom"/>
</dbReference>